<evidence type="ECO:0000256" key="4">
    <source>
        <dbReference type="ARBA" id="ARBA00022989"/>
    </source>
</evidence>
<gene>
    <name evidence="7" type="ORF">PR048_019802</name>
</gene>
<dbReference type="EMBL" id="JARBHB010000007">
    <property type="protein sequence ID" value="KAJ8879196.1"/>
    <property type="molecule type" value="Genomic_DNA"/>
</dbReference>
<organism evidence="7 8">
    <name type="scientific">Dryococelus australis</name>
    <dbReference type="NCBI Taxonomy" id="614101"/>
    <lineage>
        <taxon>Eukaryota</taxon>
        <taxon>Metazoa</taxon>
        <taxon>Ecdysozoa</taxon>
        <taxon>Arthropoda</taxon>
        <taxon>Hexapoda</taxon>
        <taxon>Insecta</taxon>
        <taxon>Pterygota</taxon>
        <taxon>Neoptera</taxon>
        <taxon>Polyneoptera</taxon>
        <taxon>Phasmatodea</taxon>
        <taxon>Verophasmatodea</taxon>
        <taxon>Anareolatae</taxon>
        <taxon>Phasmatidae</taxon>
        <taxon>Eurycanthinae</taxon>
        <taxon>Dryococelus</taxon>
    </lineage>
</organism>
<comment type="caution">
    <text evidence="7">The sequence shown here is derived from an EMBL/GenBank/DDBJ whole genome shotgun (WGS) entry which is preliminary data.</text>
</comment>
<keyword evidence="5 6" id="KW-0472">Membrane</keyword>
<accession>A0ABQ9H4H9</accession>
<feature type="transmembrane region" description="Helical" evidence="6">
    <location>
        <begin position="125"/>
        <end position="147"/>
    </location>
</feature>
<dbReference type="Pfam" id="PF08395">
    <property type="entry name" value="7tm_7"/>
    <property type="match status" value="1"/>
</dbReference>
<keyword evidence="6" id="KW-0807">Transducer</keyword>
<keyword evidence="8" id="KW-1185">Reference proteome</keyword>
<evidence type="ECO:0000256" key="6">
    <source>
        <dbReference type="RuleBase" id="RU363108"/>
    </source>
</evidence>
<evidence type="ECO:0000256" key="3">
    <source>
        <dbReference type="ARBA" id="ARBA00022692"/>
    </source>
</evidence>
<name>A0ABQ9H4H9_9NEOP</name>
<evidence type="ECO:0000313" key="8">
    <source>
        <dbReference type="Proteomes" id="UP001159363"/>
    </source>
</evidence>
<comment type="similarity">
    <text evidence="6">Belongs to the insect chemoreceptor superfamily. Gustatory receptor (GR) family.</text>
</comment>
<keyword evidence="3 6" id="KW-0812">Transmembrane</keyword>
<protein>
    <recommendedName>
        <fullName evidence="6">Gustatory receptor</fullName>
    </recommendedName>
</protein>
<evidence type="ECO:0000313" key="7">
    <source>
        <dbReference type="EMBL" id="KAJ8879196.1"/>
    </source>
</evidence>
<sequence>MNAQKVLNPVLMALKWLGGAPYLHRSMDGCTNKKFIAGTIFTVIITVGISITGFDSAIIPAEGMKDIASMIIVLALWGNIACFILSLVLSICNGKTFVMALECVLYADRLVSADYKKFQNVHLTILMYTSIGLLMTTAKFAVEYIYIPATYFSIGPYISSIISGYITLLQNVLFVGLVKILGLLFHTVNKRLGNNFKQQRELATAETGHIITDARCIFEQHTKLLDAVGAVDSAYGSYTALWVSRDKERPGRKTGRKRAHELVAAVKPITAEQQSYTIKVLHSGETEIMKRVIKCCDAGTANRCMLVNLAKATEIVALYTGESQIISKRSKDKPDEGNITQAIGKANRMATIITRILTQTDGGALSTQTTRLPSRRAGLDSRWGRSRTFSRGIRAGLCSCLTSFLEDLPFLPPLHSCAAPYSPRFISISSEDLKSRRIIPTPRYTQHNVCNKIHVYHDYVPTITITLDIRTSITAVLTINSLHAHVNKGRTDSHLCGDVTTVIRHARRALAAI</sequence>
<comment type="caution">
    <text evidence="6">Lacks conserved residue(s) required for the propagation of feature annotation.</text>
</comment>
<feature type="transmembrane region" description="Helical" evidence="6">
    <location>
        <begin position="67"/>
        <end position="89"/>
    </location>
</feature>
<comment type="subcellular location">
    <subcellularLocation>
        <location evidence="1 6">Cell membrane</location>
        <topology evidence="1 6">Multi-pass membrane protein</topology>
    </subcellularLocation>
</comment>
<keyword evidence="2 6" id="KW-1003">Cell membrane</keyword>
<reference evidence="7 8" key="1">
    <citation type="submission" date="2023-02" db="EMBL/GenBank/DDBJ databases">
        <title>LHISI_Scaffold_Assembly.</title>
        <authorList>
            <person name="Stuart O.P."/>
            <person name="Cleave R."/>
            <person name="Magrath M.J.L."/>
            <person name="Mikheyev A.S."/>
        </authorList>
    </citation>
    <scope>NUCLEOTIDE SEQUENCE [LARGE SCALE GENOMIC DNA]</scope>
    <source>
        <strain evidence="7">Daus_M_001</strain>
        <tissue evidence="7">Leg muscle</tissue>
    </source>
</reference>
<keyword evidence="4 6" id="KW-1133">Transmembrane helix</keyword>
<evidence type="ECO:0000256" key="5">
    <source>
        <dbReference type="ARBA" id="ARBA00023136"/>
    </source>
</evidence>
<evidence type="ECO:0000256" key="1">
    <source>
        <dbReference type="ARBA" id="ARBA00004651"/>
    </source>
</evidence>
<feature type="transmembrane region" description="Helical" evidence="6">
    <location>
        <begin position="167"/>
        <end position="188"/>
    </location>
</feature>
<evidence type="ECO:0000256" key="2">
    <source>
        <dbReference type="ARBA" id="ARBA00022475"/>
    </source>
</evidence>
<keyword evidence="6" id="KW-0675">Receptor</keyword>
<feature type="transmembrane region" description="Helical" evidence="6">
    <location>
        <begin position="35"/>
        <end position="61"/>
    </location>
</feature>
<dbReference type="Proteomes" id="UP001159363">
    <property type="component" value="Chromosome 6"/>
</dbReference>
<dbReference type="InterPro" id="IPR013604">
    <property type="entry name" value="7TM_chemorcpt"/>
</dbReference>
<comment type="function">
    <text evidence="6">Gustatory receptor which mediates acceptance or avoidance behavior, depending on its substrates.</text>
</comment>
<proteinExistence type="inferred from homology"/>